<accession>A0A8J6ATZ0</accession>
<dbReference type="AlphaFoldDB" id="A0A8J6ATZ0"/>
<dbReference type="EMBL" id="JAHDYR010000014">
    <property type="protein sequence ID" value="KAG9394561.1"/>
    <property type="molecule type" value="Genomic_DNA"/>
</dbReference>
<evidence type="ECO:0000313" key="3">
    <source>
        <dbReference type="Proteomes" id="UP000717585"/>
    </source>
</evidence>
<keyword evidence="1" id="KW-0472">Membrane</keyword>
<protein>
    <submittedName>
        <fullName evidence="2">Uncharacterized protein</fullName>
    </submittedName>
</protein>
<gene>
    <name evidence="2" type="ORF">J8273_3809</name>
</gene>
<comment type="caution">
    <text evidence="2">The sequence shown here is derived from an EMBL/GenBank/DDBJ whole genome shotgun (WGS) entry which is preliminary data.</text>
</comment>
<name>A0A8J6ATZ0_9EUKA</name>
<keyword evidence="3" id="KW-1185">Reference proteome</keyword>
<evidence type="ECO:0000313" key="2">
    <source>
        <dbReference type="EMBL" id="KAG9394561.1"/>
    </source>
</evidence>
<keyword evidence="1" id="KW-0812">Transmembrane</keyword>
<proteinExistence type="predicted"/>
<reference evidence="2" key="1">
    <citation type="submission" date="2021-05" db="EMBL/GenBank/DDBJ databases">
        <title>A free-living protist that lacks canonical eukaryotic 1 DNA replication and segregation systems.</title>
        <authorList>
            <person name="Salas-Leiva D.E."/>
            <person name="Tromer E.C."/>
            <person name="Curtis B.A."/>
            <person name="Jerlstrom-Hultqvist J."/>
            <person name="Kolisko M."/>
            <person name="Yi Z."/>
            <person name="Salas-Leiva J.S."/>
            <person name="Gallot-Lavallee L."/>
            <person name="Kops G.J.P.L."/>
            <person name="Archibald J.M."/>
            <person name="Simpson A.G.B."/>
            <person name="Roger A.J."/>
        </authorList>
    </citation>
    <scope>NUCLEOTIDE SEQUENCE</scope>
    <source>
        <strain evidence="2">BICM</strain>
    </source>
</reference>
<evidence type="ECO:0000256" key="1">
    <source>
        <dbReference type="SAM" id="Phobius"/>
    </source>
</evidence>
<feature type="transmembrane region" description="Helical" evidence="1">
    <location>
        <begin position="116"/>
        <end position="143"/>
    </location>
</feature>
<keyword evidence="1" id="KW-1133">Transmembrane helix</keyword>
<sequence>MAFPSFFPTSTASASLTLVFTVLHSFFTGGSNVKYYLATSPSGVYGLKDITSSMSFTHYDYLTTDGIGSAVADFAAYSGDKYWVCVSVDEVFGCSSQEYRIGDTSPSVGDVLLATIPAFLAASLFGVIVVCTVIPAVFALLWVTNKIAYKLQSRKRAARLENEKANAAAPPDYLLVEAGPAEGSSEKSSLLPADPFV</sequence>
<organism evidence="2 3">
    <name type="scientific">Carpediemonas membranifera</name>
    <dbReference type="NCBI Taxonomy" id="201153"/>
    <lineage>
        <taxon>Eukaryota</taxon>
        <taxon>Metamonada</taxon>
        <taxon>Carpediemonas-like organisms</taxon>
        <taxon>Carpediemonas</taxon>
    </lineage>
</organism>
<dbReference type="Proteomes" id="UP000717585">
    <property type="component" value="Unassembled WGS sequence"/>
</dbReference>